<name>A0ABP0ELG3_9ASCO</name>
<dbReference type="CDD" id="cd20559">
    <property type="entry name" value="CYCLIN_ScCLN_like"/>
    <property type="match status" value="1"/>
</dbReference>
<keyword evidence="1" id="KW-0132">Cell division</keyword>
<evidence type="ECO:0000256" key="3">
    <source>
        <dbReference type="ARBA" id="ARBA00023306"/>
    </source>
</evidence>
<dbReference type="InterPro" id="IPR048258">
    <property type="entry name" value="Cyclins_cyclin-box"/>
</dbReference>
<dbReference type="PANTHER" id="PTHR10177">
    <property type="entry name" value="CYCLINS"/>
    <property type="match status" value="1"/>
</dbReference>
<evidence type="ECO:0000256" key="1">
    <source>
        <dbReference type="ARBA" id="ARBA00022618"/>
    </source>
</evidence>
<evidence type="ECO:0000259" key="5">
    <source>
        <dbReference type="SMART" id="SM00385"/>
    </source>
</evidence>
<dbReference type="Pfam" id="PF00134">
    <property type="entry name" value="Cyclin_N"/>
    <property type="match status" value="1"/>
</dbReference>
<dbReference type="InterPro" id="IPR036915">
    <property type="entry name" value="Cyclin-like_sf"/>
</dbReference>
<dbReference type="InterPro" id="IPR013763">
    <property type="entry name" value="Cyclin-like_dom"/>
</dbReference>
<dbReference type="SMART" id="SM00385">
    <property type="entry name" value="CYCLIN"/>
    <property type="match status" value="1"/>
</dbReference>
<evidence type="ECO:0000256" key="4">
    <source>
        <dbReference type="RuleBase" id="RU000383"/>
    </source>
</evidence>
<evidence type="ECO:0000313" key="7">
    <source>
        <dbReference type="Proteomes" id="UP001497600"/>
    </source>
</evidence>
<dbReference type="InterPro" id="IPR039361">
    <property type="entry name" value="Cyclin"/>
</dbReference>
<evidence type="ECO:0000313" key="6">
    <source>
        <dbReference type="EMBL" id="CAK7916788.1"/>
    </source>
</evidence>
<dbReference type="PROSITE" id="PS00292">
    <property type="entry name" value="CYCLINS"/>
    <property type="match status" value="1"/>
</dbReference>
<keyword evidence="7" id="KW-1185">Reference proteome</keyword>
<comment type="similarity">
    <text evidence="4">Belongs to the cyclin family.</text>
</comment>
<accession>A0ABP0ELG3</accession>
<dbReference type="EMBL" id="OZ004259">
    <property type="protein sequence ID" value="CAK7916788.1"/>
    <property type="molecule type" value="Genomic_DNA"/>
</dbReference>
<reference evidence="6 7" key="1">
    <citation type="submission" date="2024-01" db="EMBL/GenBank/DDBJ databases">
        <authorList>
            <consortium name="Genoscope - CEA"/>
            <person name="William W."/>
        </authorList>
    </citation>
    <scope>NUCLEOTIDE SEQUENCE [LARGE SCALE GENOMIC DNA]</scope>
    <source>
        <strain evidence="6 7">29B2s-10</strain>
    </source>
</reference>
<sequence length="538" mass="61031">MNNSPDSFYSVRYHCASLKSQQPFLQSMEFRAHNNTVNEYCDEMLQHLLNIQCKTHPNLSLIQQQPEINLKMRPLLLDFLMDVINKLNLSKSTFPLCVNLIDRYCSTRIVKKQHYQLLGLTSLWISCKNSDSKIKIPNLNDLCKMCCNCYDKKLFLEMENHLLKSLNWMISFPTFDSFIDIICKEYSTYQIFNGSNFTLKQVKYLSIYICELIQFYPNIYFNYNSCEISSSSFLISLLILNFKINYSVEILKLNKLAGSKELINLKNFISLFNSLIKVLKCPPPSLKLKYFNKSNKNLNLMQLLIKFCNINLTPVSSNPITPKNSIHKLNHFPPTPLSSNISPTNNAHNHIHNTHNHNNDSYKDFLPSPRLSPHNSTTTYFQSSPPFTPLDVKSLNDSMNIPVLAPGSNYQATTTTTTATSTNAAYNPACGVNLAATTHNITENDTMNNKNISSSSSLVIESEEKLTNSPSFSPPSVVSNNSSFLSTSAVSMKTSISAPILNKKRSYQILSIDQDSIAIDENDNLKRSKSQKPVFFIS</sequence>
<protein>
    <submittedName>
        <fullName evidence="6">G1/S-specific cyclin Cln3p</fullName>
    </submittedName>
</protein>
<keyword evidence="3" id="KW-0131">Cell cycle</keyword>
<gene>
    <name evidence="6" type="primary">CLN3</name>
    <name evidence="6" type="ORF">CAAN4_G05578</name>
</gene>
<organism evidence="6 7">
    <name type="scientific">[Candida] anglica</name>
    <dbReference type="NCBI Taxonomy" id="148631"/>
    <lineage>
        <taxon>Eukaryota</taxon>
        <taxon>Fungi</taxon>
        <taxon>Dikarya</taxon>
        <taxon>Ascomycota</taxon>
        <taxon>Saccharomycotina</taxon>
        <taxon>Pichiomycetes</taxon>
        <taxon>Debaryomycetaceae</taxon>
        <taxon>Kurtzmaniella</taxon>
    </lineage>
</organism>
<dbReference type="SUPFAM" id="SSF47954">
    <property type="entry name" value="Cyclin-like"/>
    <property type="match status" value="1"/>
</dbReference>
<evidence type="ECO:0000256" key="2">
    <source>
        <dbReference type="ARBA" id="ARBA00023127"/>
    </source>
</evidence>
<proteinExistence type="inferred from homology"/>
<dbReference type="InterPro" id="IPR006671">
    <property type="entry name" value="Cyclin_N"/>
</dbReference>
<dbReference type="Proteomes" id="UP001497600">
    <property type="component" value="Chromosome G"/>
</dbReference>
<keyword evidence="2 4" id="KW-0195">Cyclin</keyword>
<feature type="domain" description="Cyclin-like" evidence="5">
    <location>
        <begin position="78"/>
        <end position="164"/>
    </location>
</feature>
<dbReference type="Gene3D" id="1.10.472.10">
    <property type="entry name" value="Cyclin-like"/>
    <property type="match status" value="2"/>
</dbReference>